<reference evidence="2" key="1">
    <citation type="journal article" date="2014" name="Front. Microbiol.">
        <title>High frequency of phylogenetically diverse reductive dehalogenase-homologous genes in deep subseafloor sedimentary metagenomes.</title>
        <authorList>
            <person name="Kawai M."/>
            <person name="Futagami T."/>
            <person name="Toyoda A."/>
            <person name="Takaki Y."/>
            <person name="Nishi S."/>
            <person name="Hori S."/>
            <person name="Arai W."/>
            <person name="Tsubouchi T."/>
            <person name="Morono Y."/>
            <person name="Uchiyama I."/>
            <person name="Ito T."/>
            <person name="Fujiyama A."/>
            <person name="Inagaki F."/>
            <person name="Takami H."/>
        </authorList>
    </citation>
    <scope>NUCLEOTIDE SEQUENCE</scope>
    <source>
        <strain evidence="2">Expedition CK06-06</strain>
    </source>
</reference>
<gene>
    <name evidence="2" type="ORF">S01H4_02155</name>
</gene>
<accession>X0ZRX3</accession>
<feature type="non-terminal residue" evidence="2">
    <location>
        <position position="33"/>
    </location>
</feature>
<comment type="caution">
    <text evidence="2">The sequence shown here is derived from an EMBL/GenBank/DDBJ whole genome shotgun (WGS) entry which is preliminary data.</text>
</comment>
<keyword evidence="1" id="KW-0812">Transmembrane</keyword>
<proteinExistence type="predicted"/>
<evidence type="ECO:0000313" key="2">
    <source>
        <dbReference type="EMBL" id="GAG72505.1"/>
    </source>
</evidence>
<organism evidence="2">
    <name type="scientific">marine sediment metagenome</name>
    <dbReference type="NCBI Taxonomy" id="412755"/>
    <lineage>
        <taxon>unclassified sequences</taxon>
        <taxon>metagenomes</taxon>
        <taxon>ecological metagenomes</taxon>
    </lineage>
</organism>
<name>X0ZRX3_9ZZZZ</name>
<evidence type="ECO:0000256" key="1">
    <source>
        <dbReference type="SAM" id="Phobius"/>
    </source>
</evidence>
<keyword evidence="1" id="KW-1133">Transmembrane helix</keyword>
<keyword evidence="1" id="KW-0472">Membrane</keyword>
<feature type="transmembrane region" description="Helical" evidence="1">
    <location>
        <begin position="12"/>
        <end position="30"/>
    </location>
</feature>
<sequence length="33" mass="3774">MYKQILKELKEHIPFTAIGAATGIIMIIFLQKL</sequence>
<protein>
    <submittedName>
        <fullName evidence="2">Uncharacterized protein</fullName>
    </submittedName>
</protein>
<dbReference type="EMBL" id="BART01000450">
    <property type="protein sequence ID" value="GAG72505.1"/>
    <property type="molecule type" value="Genomic_DNA"/>
</dbReference>
<dbReference type="AlphaFoldDB" id="X0ZRX3"/>